<dbReference type="SMART" id="SM00490">
    <property type="entry name" value="HELICc"/>
    <property type="match status" value="1"/>
</dbReference>
<dbReference type="InterPro" id="IPR036390">
    <property type="entry name" value="WH_DNA-bd_sf"/>
</dbReference>
<proteinExistence type="predicted"/>
<evidence type="ECO:0000259" key="7">
    <source>
        <dbReference type="PROSITE" id="PS51192"/>
    </source>
</evidence>
<dbReference type="InterPro" id="IPR027417">
    <property type="entry name" value="P-loop_NTPase"/>
</dbReference>
<feature type="domain" description="Helicase C-terminal" evidence="8">
    <location>
        <begin position="399"/>
        <end position="615"/>
    </location>
</feature>
<dbReference type="GO" id="GO:0016787">
    <property type="term" value="F:hydrolase activity"/>
    <property type="evidence" value="ECO:0007669"/>
    <property type="project" value="UniProtKB-KW"/>
</dbReference>
<dbReference type="PANTHER" id="PTHR47961">
    <property type="entry name" value="DNA POLYMERASE THETA, PUTATIVE (AFU_ORTHOLOGUE AFUA_1G05260)-RELATED"/>
    <property type="match status" value="1"/>
</dbReference>
<evidence type="ECO:0000259" key="8">
    <source>
        <dbReference type="PROSITE" id="PS51194"/>
    </source>
</evidence>
<dbReference type="GO" id="GO:0005524">
    <property type="term" value="F:ATP binding"/>
    <property type="evidence" value="ECO:0007669"/>
    <property type="project" value="UniProtKB-KW"/>
</dbReference>
<dbReference type="FunFam" id="1.10.3380.20:FF:000005">
    <property type="entry name" value="DNA-directed DNA polymerase theta, putative"/>
    <property type="match status" value="1"/>
</dbReference>
<dbReference type="SUPFAM" id="SSF52540">
    <property type="entry name" value="P-loop containing nucleoside triphosphate hydrolases"/>
    <property type="match status" value="1"/>
</dbReference>
<dbReference type="PROSITE" id="PS51194">
    <property type="entry name" value="HELICASE_CTER"/>
    <property type="match status" value="1"/>
</dbReference>
<dbReference type="Pfam" id="PF21099">
    <property type="entry name" value="POLQ_helical"/>
    <property type="match status" value="1"/>
</dbReference>
<organism evidence="9 10">
    <name type="scientific">Cladorrhinum samala</name>
    <dbReference type="NCBI Taxonomy" id="585594"/>
    <lineage>
        <taxon>Eukaryota</taxon>
        <taxon>Fungi</taxon>
        <taxon>Dikarya</taxon>
        <taxon>Ascomycota</taxon>
        <taxon>Pezizomycotina</taxon>
        <taxon>Sordariomycetes</taxon>
        <taxon>Sordariomycetidae</taxon>
        <taxon>Sordariales</taxon>
        <taxon>Podosporaceae</taxon>
        <taxon>Cladorrhinum</taxon>
    </lineage>
</organism>
<dbReference type="CDD" id="cd18026">
    <property type="entry name" value="DEXHc_POLQ-like"/>
    <property type="match status" value="1"/>
</dbReference>
<reference evidence="9" key="2">
    <citation type="submission" date="2023-06" db="EMBL/GenBank/DDBJ databases">
        <authorList>
            <consortium name="Lawrence Berkeley National Laboratory"/>
            <person name="Mondo S.J."/>
            <person name="Hensen N."/>
            <person name="Bonometti L."/>
            <person name="Westerberg I."/>
            <person name="Brannstrom I.O."/>
            <person name="Guillou S."/>
            <person name="Cros-Aarteil S."/>
            <person name="Calhoun S."/>
            <person name="Haridas S."/>
            <person name="Kuo A."/>
            <person name="Pangilinan J."/>
            <person name="Riley R."/>
            <person name="Labutti K."/>
            <person name="Andreopoulos B."/>
            <person name="Lipzen A."/>
            <person name="Chen C."/>
            <person name="Yanf M."/>
            <person name="Daum C."/>
            <person name="Ng V."/>
            <person name="Clum A."/>
            <person name="Steindorff A."/>
            <person name="Ohm R."/>
            <person name="Martin F."/>
            <person name="Silar P."/>
            <person name="Natvig D."/>
            <person name="Lalanne C."/>
            <person name="Gautier V."/>
            <person name="Ament-Velasquez S.L."/>
            <person name="Kruys A."/>
            <person name="Hutchinson M.I."/>
            <person name="Powell A.J."/>
            <person name="Barry K."/>
            <person name="Miller A.N."/>
            <person name="Grigoriev I.V."/>
            <person name="Debuchy R."/>
            <person name="Gladieux P."/>
            <person name="Thoren M.H."/>
            <person name="Johannesson H."/>
        </authorList>
    </citation>
    <scope>NUCLEOTIDE SEQUENCE</scope>
    <source>
        <strain evidence="9">PSN324</strain>
    </source>
</reference>
<dbReference type="InterPro" id="IPR036388">
    <property type="entry name" value="WH-like_DNA-bd_sf"/>
</dbReference>
<keyword evidence="10" id="KW-1185">Reference proteome</keyword>
<dbReference type="Gene3D" id="1.10.10.10">
    <property type="entry name" value="Winged helix-like DNA-binding domain superfamily/Winged helix DNA-binding domain"/>
    <property type="match status" value="1"/>
</dbReference>
<dbReference type="SMART" id="SM00487">
    <property type="entry name" value="DEXDc"/>
    <property type="match status" value="1"/>
</dbReference>
<keyword evidence="1" id="KW-0547">Nucleotide-binding</keyword>
<dbReference type="Pfam" id="PF00271">
    <property type="entry name" value="Helicase_C"/>
    <property type="match status" value="1"/>
</dbReference>
<protein>
    <submittedName>
        <fullName evidence="9">P-loop containing nucleoside triphosphate hydrolase protein</fullName>
    </submittedName>
</protein>
<dbReference type="Pfam" id="PF20470">
    <property type="entry name" value="HTH_61"/>
    <property type="match status" value="1"/>
</dbReference>
<comment type="caution">
    <text evidence="9">The sequence shown here is derived from an EMBL/GenBank/DDBJ whole genome shotgun (WGS) entry which is preliminary data.</text>
</comment>
<dbReference type="Pfam" id="PF00270">
    <property type="entry name" value="DEAD"/>
    <property type="match status" value="1"/>
</dbReference>
<dbReference type="InterPro" id="IPR001650">
    <property type="entry name" value="Helicase_C-like"/>
</dbReference>
<dbReference type="InterPro" id="IPR050474">
    <property type="entry name" value="Hel308_SKI2-like"/>
</dbReference>
<dbReference type="InterPro" id="IPR048960">
    <property type="entry name" value="POLQ-like_helical"/>
</dbReference>
<dbReference type="SUPFAM" id="SSF46785">
    <property type="entry name" value="Winged helix' DNA-binding domain"/>
    <property type="match status" value="1"/>
</dbReference>
<dbReference type="PANTHER" id="PTHR47961:SF6">
    <property type="entry name" value="DNA-DIRECTED DNA POLYMERASE"/>
    <property type="match status" value="1"/>
</dbReference>
<dbReference type="Gene3D" id="1.10.3380.20">
    <property type="match status" value="1"/>
</dbReference>
<dbReference type="PROSITE" id="PS51192">
    <property type="entry name" value="HELICASE_ATP_BIND_1"/>
    <property type="match status" value="1"/>
</dbReference>
<evidence type="ECO:0000313" key="10">
    <source>
        <dbReference type="Proteomes" id="UP001321749"/>
    </source>
</evidence>
<dbReference type="EMBL" id="MU865043">
    <property type="protein sequence ID" value="KAK4459201.1"/>
    <property type="molecule type" value="Genomic_DNA"/>
</dbReference>
<feature type="domain" description="Helicase ATP-binding" evidence="7">
    <location>
        <begin position="144"/>
        <end position="337"/>
    </location>
</feature>
<feature type="compositionally biased region" description="Low complexity" evidence="6">
    <location>
        <begin position="44"/>
        <end position="62"/>
    </location>
</feature>
<dbReference type="InterPro" id="IPR057220">
    <property type="entry name" value="DUF7898"/>
</dbReference>
<keyword evidence="4" id="KW-0067">ATP-binding</keyword>
<dbReference type="Proteomes" id="UP001321749">
    <property type="component" value="Unassembled WGS sequence"/>
</dbReference>
<name>A0AAV9HJK0_9PEZI</name>
<keyword evidence="3" id="KW-0347">Helicase</keyword>
<dbReference type="Gene3D" id="3.40.50.300">
    <property type="entry name" value="P-loop containing nucleotide triphosphate hydrolases"/>
    <property type="match status" value="2"/>
</dbReference>
<comment type="catalytic activity">
    <reaction evidence="5">
        <text>ATP + H2O = ADP + phosphate + H(+)</text>
        <dbReference type="Rhea" id="RHEA:13065"/>
        <dbReference type="ChEBI" id="CHEBI:15377"/>
        <dbReference type="ChEBI" id="CHEBI:15378"/>
        <dbReference type="ChEBI" id="CHEBI:30616"/>
        <dbReference type="ChEBI" id="CHEBI:43474"/>
        <dbReference type="ChEBI" id="CHEBI:456216"/>
        <dbReference type="EC" id="5.6.2.4"/>
    </reaction>
</comment>
<sequence>MADLPVKLVAVWHKTSVDAAREQQATYQNAFVAGQKRFSNSDDPPSSSQKRRLPQQQKQQPPLQAALNELPRLTASSIEQAAQKDFPSEYSQRRAFPSTPTPTIDPLLSLSHSAYQLPPQLVANFAASGIRSIYPWQKQCLLGPGLLNGQRNLVYSAPTGGGKSLVADILMLKRVLSEPEAKAILVLPYVALVQEKVRWLRNIVAGISREALGQKKEDKQQFWAQRADKDTVRVVGFYGGSKVRATWADFDIAVCTIEKANALVNGAICDCSVSKLQAVVLDECHMIDDGHRGYLLELLTTKLLCLGQPMQIVAMSATLTNIDLLKNWLQGHSYETHYRPIPIEEHLVYDGKIYPAGTTASLLKTVTQLDSRTQAQPIQPALEHLRIIKPSAHKELKDAVLNAVVALANETARAGFGVLVFSSSRAGAESDALLISRVLPAFSEASPTIQEKRLDLLNELRSIPTGLDANLEKTIPSGVAFHHAGLTTEERELVANAYDAGILKVCVATCSLAAGINLPARRVILHNARMGRDLVGPSMLRQMRGRAGRKGKDEVGETYLCCRQSDLEAVVDLMHADLPEISSCLISDQRRIQRALLEVIAIKLATSREALDDYVSKTMLAYSTEAEPESIQRHVESSLENLEKMQFITMENDGNFQATLLGQAVVASSLDPDDGVFIHNELKKALQAFVMDGEMHVVYNFTPIPDLEMATVNWRVFWNEMQQLDESAMRVLDLVGLKPFMINKMLHGATMKQSTQEEKDTARRYYRFYLALQLRDLCNEVPIHRVAQKYDTPRGMVQSLAQTSQGFAIGMVKFCETMGWGAMAVTLDHFSDRLKAGAKSDLLALAKITFIKSRTARVFWDNGFKTVASIANADPNELVPILMQAQPNKVRLGEGKDEQKYGEKLLAKAKVIADSANRLWQIEMQQDLEEE</sequence>
<reference evidence="9" key="1">
    <citation type="journal article" date="2023" name="Mol. Phylogenet. Evol.">
        <title>Genome-scale phylogeny and comparative genomics of the fungal order Sordariales.</title>
        <authorList>
            <person name="Hensen N."/>
            <person name="Bonometti L."/>
            <person name="Westerberg I."/>
            <person name="Brannstrom I.O."/>
            <person name="Guillou S."/>
            <person name="Cros-Aarteil S."/>
            <person name="Calhoun S."/>
            <person name="Haridas S."/>
            <person name="Kuo A."/>
            <person name="Mondo S."/>
            <person name="Pangilinan J."/>
            <person name="Riley R."/>
            <person name="LaButti K."/>
            <person name="Andreopoulos B."/>
            <person name="Lipzen A."/>
            <person name="Chen C."/>
            <person name="Yan M."/>
            <person name="Daum C."/>
            <person name="Ng V."/>
            <person name="Clum A."/>
            <person name="Steindorff A."/>
            <person name="Ohm R.A."/>
            <person name="Martin F."/>
            <person name="Silar P."/>
            <person name="Natvig D.O."/>
            <person name="Lalanne C."/>
            <person name="Gautier V."/>
            <person name="Ament-Velasquez S.L."/>
            <person name="Kruys A."/>
            <person name="Hutchinson M.I."/>
            <person name="Powell A.J."/>
            <person name="Barry K."/>
            <person name="Miller A.N."/>
            <person name="Grigoriev I.V."/>
            <person name="Debuchy R."/>
            <person name="Gladieux P."/>
            <person name="Hiltunen Thoren M."/>
            <person name="Johannesson H."/>
        </authorList>
    </citation>
    <scope>NUCLEOTIDE SEQUENCE</scope>
    <source>
        <strain evidence="9">PSN324</strain>
    </source>
</reference>
<evidence type="ECO:0000256" key="4">
    <source>
        <dbReference type="ARBA" id="ARBA00022840"/>
    </source>
</evidence>
<feature type="region of interest" description="Disordered" evidence="6">
    <location>
        <begin position="35"/>
        <end position="62"/>
    </location>
</feature>
<evidence type="ECO:0000256" key="5">
    <source>
        <dbReference type="ARBA" id="ARBA00048988"/>
    </source>
</evidence>
<evidence type="ECO:0000256" key="1">
    <source>
        <dbReference type="ARBA" id="ARBA00022741"/>
    </source>
</evidence>
<evidence type="ECO:0000256" key="3">
    <source>
        <dbReference type="ARBA" id="ARBA00022806"/>
    </source>
</evidence>
<dbReference type="InterPro" id="IPR046931">
    <property type="entry name" value="HTH_61"/>
</dbReference>
<dbReference type="CDD" id="cd18795">
    <property type="entry name" value="SF2_C_Ski2"/>
    <property type="match status" value="1"/>
</dbReference>
<dbReference type="InterPro" id="IPR011545">
    <property type="entry name" value="DEAD/DEAH_box_helicase_dom"/>
</dbReference>
<accession>A0AAV9HJK0</accession>
<evidence type="ECO:0000256" key="6">
    <source>
        <dbReference type="SAM" id="MobiDB-lite"/>
    </source>
</evidence>
<dbReference type="AlphaFoldDB" id="A0AAV9HJK0"/>
<dbReference type="InterPro" id="IPR014001">
    <property type="entry name" value="Helicase_ATP-bd"/>
</dbReference>
<dbReference type="GO" id="GO:0003676">
    <property type="term" value="F:nucleic acid binding"/>
    <property type="evidence" value="ECO:0007669"/>
    <property type="project" value="InterPro"/>
</dbReference>
<gene>
    <name evidence="9" type="ORF">QBC42DRAFT_11630</name>
</gene>
<dbReference type="SUPFAM" id="SSF158702">
    <property type="entry name" value="Sec63 N-terminal domain-like"/>
    <property type="match status" value="1"/>
</dbReference>
<dbReference type="Pfam" id="PF25453">
    <property type="entry name" value="DUF7898"/>
    <property type="match status" value="1"/>
</dbReference>
<dbReference type="GO" id="GO:0043138">
    <property type="term" value="F:3'-5' DNA helicase activity"/>
    <property type="evidence" value="ECO:0007669"/>
    <property type="project" value="UniProtKB-EC"/>
</dbReference>
<evidence type="ECO:0000313" key="9">
    <source>
        <dbReference type="EMBL" id="KAK4459201.1"/>
    </source>
</evidence>
<keyword evidence="2 9" id="KW-0378">Hydrolase</keyword>
<evidence type="ECO:0000256" key="2">
    <source>
        <dbReference type="ARBA" id="ARBA00022801"/>
    </source>
</evidence>